<name>A0A0H2S179_9AGAM</name>
<reference evidence="1 2" key="1">
    <citation type="submission" date="2015-04" db="EMBL/GenBank/DDBJ databases">
        <title>Complete genome sequence of Schizopora paradoxa KUC8140, a cosmopolitan wood degrader in East Asia.</title>
        <authorList>
            <consortium name="DOE Joint Genome Institute"/>
            <person name="Min B."/>
            <person name="Park H."/>
            <person name="Jang Y."/>
            <person name="Kim J.-J."/>
            <person name="Kim K.H."/>
            <person name="Pangilinan J."/>
            <person name="Lipzen A."/>
            <person name="Riley R."/>
            <person name="Grigoriev I.V."/>
            <person name="Spatafora J.W."/>
            <person name="Choi I.-G."/>
        </authorList>
    </citation>
    <scope>NUCLEOTIDE SEQUENCE [LARGE SCALE GENOMIC DNA]</scope>
    <source>
        <strain evidence="1 2">KUC8140</strain>
    </source>
</reference>
<dbReference type="Proteomes" id="UP000053477">
    <property type="component" value="Unassembled WGS sequence"/>
</dbReference>
<dbReference type="InterPro" id="IPR032675">
    <property type="entry name" value="LRR_dom_sf"/>
</dbReference>
<evidence type="ECO:0000313" key="2">
    <source>
        <dbReference type="Proteomes" id="UP000053477"/>
    </source>
</evidence>
<dbReference type="OrthoDB" id="3365698at2759"/>
<sequence>MFQELSDDLLYTIFCHTLPSQFEFISTKTVSWRKIRKIAPLNFSCVCRSWRTLILSSPKLWSEISVKSITKQGSGWGEISVKSTTKRRRDYRVIFNALKAWLSLSTNTLLRIHLDLDAYDLGSFPNDILTLFVRESHRWSSFHIKGLNWEPRTQENHDPTLFTLQCSAPLSSLSVRLRSHKSPLACIDLSDNIIDDLSHMEHLSVGWGASLRLPHDRSALRLPRLRYLHYADIEEGKNTENLQYLLSASHNLEYLGVEIRGEFYPQRWVGAPMYFPRLTSLSLAMSNRIGATYLLDVLACPSLRKLEFRAKDCREDHGAAAEEYSFKGPPTRLIREFLIRSCANPLLEELELFWLLNNKGDGDHEQAFKDLLVPLRKLTRLKVHSFSIYRPAIELLTIPREGPQESAICPLLSEIALSHFIPGENFSLMAQLIEEMIVSRWRAGNLRVVSLKQPRSSSGAIKERQRIAECVREGLTVIHERFTSDL</sequence>
<gene>
    <name evidence="1" type="ORF">SCHPADRAFT_502873</name>
</gene>
<evidence type="ECO:0008006" key="3">
    <source>
        <dbReference type="Google" id="ProtNLM"/>
    </source>
</evidence>
<dbReference type="SUPFAM" id="SSF52047">
    <property type="entry name" value="RNI-like"/>
    <property type="match status" value="1"/>
</dbReference>
<dbReference type="Gene3D" id="3.80.10.10">
    <property type="entry name" value="Ribonuclease Inhibitor"/>
    <property type="match status" value="1"/>
</dbReference>
<accession>A0A0H2S179</accession>
<dbReference type="InParanoid" id="A0A0H2S179"/>
<evidence type="ECO:0000313" key="1">
    <source>
        <dbReference type="EMBL" id="KLO10781.1"/>
    </source>
</evidence>
<organism evidence="1 2">
    <name type="scientific">Schizopora paradoxa</name>
    <dbReference type="NCBI Taxonomy" id="27342"/>
    <lineage>
        <taxon>Eukaryota</taxon>
        <taxon>Fungi</taxon>
        <taxon>Dikarya</taxon>
        <taxon>Basidiomycota</taxon>
        <taxon>Agaricomycotina</taxon>
        <taxon>Agaricomycetes</taxon>
        <taxon>Hymenochaetales</taxon>
        <taxon>Schizoporaceae</taxon>
        <taxon>Schizopora</taxon>
    </lineage>
</organism>
<dbReference type="EMBL" id="KQ086017">
    <property type="protein sequence ID" value="KLO10781.1"/>
    <property type="molecule type" value="Genomic_DNA"/>
</dbReference>
<proteinExistence type="predicted"/>
<dbReference type="AlphaFoldDB" id="A0A0H2S179"/>
<keyword evidence="2" id="KW-1185">Reference proteome</keyword>
<protein>
    <recommendedName>
        <fullName evidence="3">F-box domain-containing protein</fullName>
    </recommendedName>
</protein>